<dbReference type="GO" id="GO:0051287">
    <property type="term" value="F:NAD binding"/>
    <property type="evidence" value="ECO:0007669"/>
    <property type="project" value="InterPro"/>
</dbReference>
<dbReference type="GeneID" id="99773095"/>
<protein>
    <submittedName>
        <fullName evidence="7 8">Hydroxyacid dehydrogenase</fullName>
    </submittedName>
</protein>
<reference evidence="7 9" key="1">
    <citation type="submission" date="2017-04" db="EMBL/GenBank/DDBJ databases">
        <title>Kefir bacterial isolates.</title>
        <authorList>
            <person name="Kim Y."/>
            <person name="Blasche S."/>
            <person name="Patil K.R."/>
        </authorList>
    </citation>
    <scope>NUCLEOTIDE SEQUENCE [LARGE SCALE GENOMIC DNA]</scope>
    <source>
        <strain evidence="7 9">OG2</strain>
    </source>
</reference>
<sequence>MTTLTILTTPQDGVPDRLRDLGDLEDVEVRVAASADELGDALPGTDVLLLWDFFSTALAGQFHRADDLAWVHVAAAGVDSLLFDDLIDSDVVVTNARGVFDRPIAEFVLGFLLLHAKSLAAVLADQRRQAWNRQSTSDLSGTRALVVGTGAIGREIAHVLRALDVEVVGAGSHARGGDPDFGTIIDSGELAAHVSGFDWIIDIAPLTERTERLFDASVFTAMDPHAFFVNVGRGATVDTAALVDALAAGSIAGAALDVVDVEPLPADHPLWECENVVISPHMSGDTHGWRQRLEDQFLELFALHRQGTPFPHTVDKKAGFVR</sequence>
<dbReference type="InterPro" id="IPR036291">
    <property type="entry name" value="NAD(P)-bd_dom_sf"/>
</dbReference>
<feature type="domain" description="D-isomer specific 2-hydroxyacid dehydrogenase catalytic" evidence="5">
    <location>
        <begin position="16"/>
        <end position="303"/>
    </location>
</feature>
<keyword evidence="2 4" id="KW-0560">Oxidoreductase</keyword>
<organism evidence="7 9">
    <name type="scientific">Brevibacterium casei</name>
    <dbReference type="NCBI Taxonomy" id="33889"/>
    <lineage>
        <taxon>Bacteria</taxon>
        <taxon>Bacillati</taxon>
        <taxon>Actinomycetota</taxon>
        <taxon>Actinomycetes</taxon>
        <taxon>Micrococcales</taxon>
        <taxon>Brevibacteriaceae</taxon>
        <taxon>Brevibacterium</taxon>
    </lineage>
</organism>
<dbReference type="CDD" id="cd05300">
    <property type="entry name" value="2-Hacid_dh_1"/>
    <property type="match status" value="1"/>
</dbReference>
<dbReference type="Proteomes" id="UP000594979">
    <property type="component" value="Chromosome"/>
</dbReference>
<accession>A0A269ZFI2</accession>
<feature type="domain" description="D-isomer specific 2-hydroxyacid dehydrogenase NAD-binding" evidence="6">
    <location>
        <begin position="110"/>
        <end position="283"/>
    </location>
</feature>
<dbReference type="InterPro" id="IPR006139">
    <property type="entry name" value="D-isomer_2_OHA_DH_cat_dom"/>
</dbReference>
<dbReference type="Pfam" id="PF02826">
    <property type="entry name" value="2-Hacid_dh_C"/>
    <property type="match status" value="1"/>
</dbReference>
<dbReference type="SUPFAM" id="SSF51735">
    <property type="entry name" value="NAD(P)-binding Rossmann-fold domains"/>
    <property type="match status" value="1"/>
</dbReference>
<proteinExistence type="inferred from homology"/>
<dbReference type="Gene3D" id="3.40.50.720">
    <property type="entry name" value="NAD(P)-binding Rossmann-like Domain"/>
    <property type="match status" value="2"/>
</dbReference>
<dbReference type="AlphaFoldDB" id="A0A269ZFI2"/>
<dbReference type="RefSeq" id="WP_176472420.1">
    <property type="nucleotide sequence ID" value="NZ_CP065629.1"/>
</dbReference>
<evidence type="ECO:0000313" key="9">
    <source>
        <dbReference type="Proteomes" id="UP000216867"/>
    </source>
</evidence>
<dbReference type="Pfam" id="PF00389">
    <property type="entry name" value="2-Hacid_dh"/>
    <property type="match status" value="1"/>
</dbReference>
<dbReference type="EMBL" id="CP065682">
    <property type="protein sequence ID" value="QPS33022.1"/>
    <property type="molecule type" value="Genomic_DNA"/>
</dbReference>
<dbReference type="PANTHER" id="PTHR43333:SF1">
    <property type="entry name" value="D-ISOMER SPECIFIC 2-HYDROXYACID DEHYDROGENASE NAD-BINDING DOMAIN-CONTAINING PROTEIN"/>
    <property type="match status" value="1"/>
</dbReference>
<evidence type="ECO:0000256" key="4">
    <source>
        <dbReference type="RuleBase" id="RU003719"/>
    </source>
</evidence>
<comment type="similarity">
    <text evidence="1 4">Belongs to the D-isomer specific 2-hydroxyacid dehydrogenase family.</text>
</comment>
<dbReference type="SUPFAM" id="SSF52283">
    <property type="entry name" value="Formate/glycerate dehydrogenase catalytic domain-like"/>
    <property type="match status" value="1"/>
</dbReference>
<evidence type="ECO:0000256" key="2">
    <source>
        <dbReference type="ARBA" id="ARBA00023002"/>
    </source>
</evidence>
<dbReference type="GO" id="GO:0016616">
    <property type="term" value="F:oxidoreductase activity, acting on the CH-OH group of donors, NAD or NADP as acceptor"/>
    <property type="evidence" value="ECO:0007669"/>
    <property type="project" value="InterPro"/>
</dbReference>
<reference evidence="8 10" key="2">
    <citation type="submission" date="2020-12" db="EMBL/GenBank/DDBJ databases">
        <title>FDA dAtabase for Regulatory Grade micrObial Sequences (FDA-ARGOS): Supporting development and validation of Infectious Disease Dx tests.</title>
        <authorList>
            <person name="Sproer C."/>
            <person name="Gronow S."/>
            <person name="Severitt S."/>
            <person name="Schroder I."/>
            <person name="Tallon L."/>
            <person name="Sadzewicz L."/>
            <person name="Zhao X."/>
            <person name="Boylan J."/>
            <person name="Ott S."/>
            <person name="Bowen H."/>
            <person name="Vavikolanu K."/>
            <person name="Mehta A."/>
            <person name="Aluvathingal J."/>
            <person name="Nadendla S."/>
            <person name="Lowell S."/>
            <person name="Myers T."/>
            <person name="Yan Y."/>
            <person name="Sichtig H."/>
        </authorList>
    </citation>
    <scope>NUCLEOTIDE SEQUENCE [LARGE SCALE GENOMIC DNA]</scope>
    <source>
        <strain evidence="8 10">FDAARGOS_902</strain>
    </source>
</reference>
<evidence type="ECO:0000313" key="8">
    <source>
        <dbReference type="EMBL" id="QPS33022.1"/>
    </source>
</evidence>
<evidence type="ECO:0000256" key="1">
    <source>
        <dbReference type="ARBA" id="ARBA00005854"/>
    </source>
</evidence>
<evidence type="ECO:0000259" key="5">
    <source>
        <dbReference type="Pfam" id="PF00389"/>
    </source>
</evidence>
<gene>
    <name evidence="7" type="ORF">B8X04_03565</name>
    <name evidence="8" type="ORF">I6G59_13795</name>
</gene>
<keyword evidence="3" id="KW-0520">NAD</keyword>
<dbReference type="PANTHER" id="PTHR43333">
    <property type="entry name" value="2-HACID_DH_C DOMAIN-CONTAINING PROTEIN"/>
    <property type="match status" value="1"/>
</dbReference>
<dbReference type="InterPro" id="IPR006140">
    <property type="entry name" value="D-isomer_DH_NAD-bd"/>
</dbReference>
<dbReference type="Proteomes" id="UP000216867">
    <property type="component" value="Unassembled WGS sequence"/>
</dbReference>
<name>A0A269ZFI2_9MICO</name>
<evidence type="ECO:0000313" key="10">
    <source>
        <dbReference type="Proteomes" id="UP000594979"/>
    </source>
</evidence>
<evidence type="ECO:0000259" key="6">
    <source>
        <dbReference type="Pfam" id="PF02826"/>
    </source>
</evidence>
<dbReference type="KEGG" id="bcau:I6G59_13795"/>
<dbReference type="EMBL" id="NCWY01000003">
    <property type="protein sequence ID" value="PAK96399.1"/>
    <property type="molecule type" value="Genomic_DNA"/>
</dbReference>
<evidence type="ECO:0000313" key="7">
    <source>
        <dbReference type="EMBL" id="PAK96399.1"/>
    </source>
</evidence>
<evidence type="ECO:0000256" key="3">
    <source>
        <dbReference type="ARBA" id="ARBA00023027"/>
    </source>
</evidence>